<comment type="similarity">
    <text evidence="13">Belongs to the class I-like SAM-binding methyltransferase superfamily. RsmB/NOP family.</text>
</comment>
<gene>
    <name evidence="15" type="ORF">HMPREF9709_00848</name>
</gene>
<evidence type="ECO:0000256" key="2">
    <source>
        <dbReference type="ARBA" id="ARBA00004496"/>
    </source>
</evidence>
<evidence type="ECO:0000256" key="8">
    <source>
        <dbReference type="ARBA" id="ARBA00022691"/>
    </source>
</evidence>
<dbReference type="Proteomes" id="UP000004191">
    <property type="component" value="Unassembled WGS sequence"/>
</dbReference>
<organism evidence="15 16">
    <name type="scientific">Helcococcus kunzii ATCC 51366</name>
    <dbReference type="NCBI Taxonomy" id="883114"/>
    <lineage>
        <taxon>Bacteria</taxon>
        <taxon>Bacillati</taxon>
        <taxon>Bacillota</taxon>
        <taxon>Tissierellia</taxon>
        <taxon>Tissierellales</taxon>
        <taxon>Peptoniphilaceae</taxon>
        <taxon>Helcococcus</taxon>
    </lineage>
</organism>
<dbReference type="CDD" id="cd02440">
    <property type="entry name" value="AdoMet_MTases"/>
    <property type="match status" value="1"/>
</dbReference>
<dbReference type="HOGENOM" id="CLU_005316_0_1_9"/>
<evidence type="ECO:0000256" key="13">
    <source>
        <dbReference type="PROSITE-ProRule" id="PRU01023"/>
    </source>
</evidence>
<dbReference type="PRINTS" id="PR02008">
    <property type="entry name" value="RCMTFAMILY"/>
</dbReference>
<protein>
    <recommendedName>
        <fullName evidence="3">16S rRNA (cytosine(967)-C(5))-methyltransferase</fullName>
        <ecNumber evidence="3">2.1.1.176</ecNumber>
    </recommendedName>
    <alternativeName>
        <fullName evidence="10">16S rRNA m5C967 methyltransferase</fullName>
    </alternativeName>
    <alternativeName>
        <fullName evidence="11">rRNA (cytosine-C(5)-)-methyltransferase RsmB</fullName>
    </alternativeName>
</protein>
<dbReference type="PROSITE" id="PS51686">
    <property type="entry name" value="SAM_MT_RSMB_NOP"/>
    <property type="match status" value="1"/>
</dbReference>
<dbReference type="GO" id="GO:0003723">
    <property type="term" value="F:RNA binding"/>
    <property type="evidence" value="ECO:0007669"/>
    <property type="project" value="UniProtKB-UniRule"/>
</dbReference>
<dbReference type="EC" id="2.1.1.176" evidence="3"/>
<dbReference type="AlphaFoldDB" id="H3NND7"/>
<feature type="binding site" evidence="13">
    <location>
        <position position="318"/>
    </location>
    <ligand>
        <name>S-adenosyl-L-methionine</name>
        <dbReference type="ChEBI" id="CHEBI:59789"/>
    </ligand>
</feature>
<feature type="binding site" evidence="13">
    <location>
        <position position="273"/>
    </location>
    <ligand>
        <name>S-adenosyl-L-methionine</name>
        <dbReference type="ChEBI" id="CHEBI:59789"/>
    </ligand>
</feature>
<evidence type="ECO:0000256" key="12">
    <source>
        <dbReference type="ARBA" id="ARBA00047283"/>
    </source>
</evidence>
<dbReference type="STRING" id="883114.HMPREF9709_00848"/>
<sequence>MAAIKALDEILNKGQFSNEVLNLYADKVEKRDQNFLRQLVYGVVENKIYLDYILQKSSKNKLEKLDKDILNIVRIALYELKFLSTKKYAVINEAVNNAKKIKFSAKGFVNGVLRNIDRNMDELSEIKGKDNDKKLSIQYSCDLSIIKYLKQYYENYEEIVKSFNTVPSFNIRVNTFLTDKEQLINRLEKKEYIVEKSDVSKDCLIIKNPINMTEIEEFKEGLFTIQDQSSILVSEILNPKENSSVLDLCAAPGSKSTHLLQIMNNNGKVVANDIAKDKLDKIKDNFERLQLSNFELTNYDAQKTIKQFIDKFDYVLVDAPCSGLGVIKRKPEIKLNKSIDDIMSLNRIQNEIIEQSYKYLKVGGRLVYSTCTLGRKENIDIVNDFISRHNDVKIEKINDKEYLEILPDKNNDGFFICSMQKQ</sequence>
<comment type="subcellular location">
    <subcellularLocation>
        <location evidence="2">Cytoplasm</location>
    </subcellularLocation>
</comment>
<dbReference type="GO" id="GO:0005737">
    <property type="term" value="C:cytoplasm"/>
    <property type="evidence" value="ECO:0007669"/>
    <property type="project" value="UniProtKB-SubCell"/>
</dbReference>
<dbReference type="NCBIfam" id="NF011494">
    <property type="entry name" value="PRK14902.1"/>
    <property type="match status" value="1"/>
</dbReference>
<comment type="caution">
    <text evidence="15">The sequence shown here is derived from an EMBL/GenBank/DDBJ whole genome shotgun (WGS) entry which is preliminary data.</text>
</comment>
<comment type="catalytic activity">
    <reaction evidence="12">
        <text>cytidine(967) in 16S rRNA + S-adenosyl-L-methionine = 5-methylcytidine(967) in 16S rRNA + S-adenosyl-L-homocysteine + H(+)</text>
        <dbReference type="Rhea" id="RHEA:42748"/>
        <dbReference type="Rhea" id="RHEA-COMP:10219"/>
        <dbReference type="Rhea" id="RHEA-COMP:10220"/>
        <dbReference type="ChEBI" id="CHEBI:15378"/>
        <dbReference type="ChEBI" id="CHEBI:57856"/>
        <dbReference type="ChEBI" id="CHEBI:59789"/>
        <dbReference type="ChEBI" id="CHEBI:74483"/>
        <dbReference type="ChEBI" id="CHEBI:82748"/>
        <dbReference type="EC" id="2.1.1.176"/>
    </reaction>
</comment>
<dbReference type="InterPro" id="IPR023267">
    <property type="entry name" value="RCMT"/>
</dbReference>
<comment type="function">
    <text evidence="1">Specifically methylates the cytosine at position 967 (m5C967) of 16S rRNA.</text>
</comment>
<name>H3NND7_9FIRM</name>
<evidence type="ECO:0000259" key="14">
    <source>
        <dbReference type="PROSITE" id="PS51686"/>
    </source>
</evidence>
<keyword evidence="6 13" id="KW-0489">Methyltransferase</keyword>
<keyword evidence="9 13" id="KW-0694">RNA-binding</keyword>
<dbReference type="InterPro" id="IPR006027">
    <property type="entry name" value="NusB_RsmB_TIM44"/>
</dbReference>
<dbReference type="Gene3D" id="3.30.70.1170">
    <property type="entry name" value="Sun protein, domain 3"/>
    <property type="match status" value="1"/>
</dbReference>
<evidence type="ECO:0000256" key="6">
    <source>
        <dbReference type="ARBA" id="ARBA00022603"/>
    </source>
</evidence>
<keyword evidence="4" id="KW-0963">Cytoplasm</keyword>
<dbReference type="InterPro" id="IPR054728">
    <property type="entry name" value="RsmB-like_ferredoxin"/>
</dbReference>
<dbReference type="GO" id="GO:0006355">
    <property type="term" value="P:regulation of DNA-templated transcription"/>
    <property type="evidence" value="ECO:0007669"/>
    <property type="project" value="InterPro"/>
</dbReference>
<dbReference type="NCBIfam" id="TIGR00563">
    <property type="entry name" value="rsmB"/>
    <property type="match status" value="1"/>
</dbReference>
<dbReference type="RefSeq" id="WP_005398247.1">
    <property type="nucleotide sequence ID" value="NZ_JH601088.1"/>
</dbReference>
<dbReference type="PANTHER" id="PTHR22807">
    <property type="entry name" value="NOP2 YEAST -RELATED NOL1/NOP2/FMU SUN DOMAIN-CONTAINING"/>
    <property type="match status" value="1"/>
</dbReference>
<evidence type="ECO:0000256" key="10">
    <source>
        <dbReference type="ARBA" id="ARBA00030399"/>
    </source>
</evidence>
<evidence type="ECO:0000256" key="9">
    <source>
        <dbReference type="ARBA" id="ARBA00022884"/>
    </source>
</evidence>
<dbReference type="InterPro" id="IPR004573">
    <property type="entry name" value="rRNA_ssu_MeTfrase_B"/>
</dbReference>
<dbReference type="SUPFAM" id="SSF53335">
    <property type="entry name" value="S-adenosyl-L-methionine-dependent methyltransferases"/>
    <property type="match status" value="1"/>
</dbReference>
<dbReference type="InterPro" id="IPR001678">
    <property type="entry name" value="MeTrfase_RsmB-F_NOP2_dom"/>
</dbReference>
<dbReference type="FunFam" id="3.40.50.150:FF:000022">
    <property type="entry name" value="Ribosomal RNA small subunit methyltransferase B"/>
    <property type="match status" value="1"/>
</dbReference>
<evidence type="ECO:0000313" key="15">
    <source>
        <dbReference type="EMBL" id="EHR33912.1"/>
    </source>
</evidence>
<dbReference type="GeneID" id="96998844"/>
<reference evidence="15 16" key="1">
    <citation type="submission" date="2012-01" db="EMBL/GenBank/DDBJ databases">
        <title>The Genome Sequence of Helcococcus kunzii ATCC 51366.</title>
        <authorList>
            <consortium name="The Broad Institute Genome Sequencing Platform"/>
            <person name="Earl A."/>
            <person name="Ward D."/>
            <person name="Feldgarden M."/>
            <person name="Gevers D."/>
            <person name="Huys G."/>
            <person name="Young S.K."/>
            <person name="Zeng Q."/>
            <person name="Gargeya S."/>
            <person name="Fitzgerald M."/>
            <person name="Haas B."/>
            <person name="Abouelleil A."/>
            <person name="Alvarado L."/>
            <person name="Arachchi H.M."/>
            <person name="Berlin A."/>
            <person name="Chapman S.B."/>
            <person name="Gearin G."/>
            <person name="Goldberg J."/>
            <person name="Griggs A."/>
            <person name="Gujja S."/>
            <person name="Hansen M."/>
            <person name="Heiman D."/>
            <person name="Howarth C."/>
            <person name="Larimer J."/>
            <person name="Lui A."/>
            <person name="MacDonald P.J.P."/>
            <person name="McCowen C."/>
            <person name="Montmayeur A."/>
            <person name="Murphy C."/>
            <person name="Neiman D."/>
            <person name="Pearson M."/>
            <person name="Priest M."/>
            <person name="Roberts A."/>
            <person name="Saif S."/>
            <person name="Shea T."/>
            <person name="Sisk P."/>
            <person name="Stolte C."/>
            <person name="Sykes S."/>
            <person name="Wortman J."/>
            <person name="Nusbaum C."/>
            <person name="Birren B."/>
        </authorList>
    </citation>
    <scope>NUCLEOTIDE SEQUENCE [LARGE SCALE GENOMIC DNA]</scope>
    <source>
        <strain evidence="15 16">ATCC 51366</strain>
    </source>
</reference>
<evidence type="ECO:0000256" key="11">
    <source>
        <dbReference type="ARBA" id="ARBA00031088"/>
    </source>
</evidence>
<dbReference type="InterPro" id="IPR029063">
    <property type="entry name" value="SAM-dependent_MTases_sf"/>
</dbReference>
<feature type="active site" description="Nucleophile" evidence="13">
    <location>
        <position position="371"/>
    </location>
</feature>
<keyword evidence="7 13" id="KW-0808">Transferase</keyword>
<dbReference type="OrthoDB" id="9810297at2"/>
<dbReference type="PANTHER" id="PTHR22807:SF53">
    <property type="entry name" value="RIBOSOMAL RNA SMALL SUBUNIT METHYLTRANSFERASE B-RELATED"/>
    <property type="match status" value="1"/>
</dbReference>
<dbReference type="InterPro" id="IPR049560">
    <property type="entry name" value="MeTrfase_RsmB-F_NOP2_cat"/>
</dbReference>
<evidence type="ECO:0000256" key="3">
    <source>
        <dbReference type="ARBA" id="ARBA00012140"/>
    </source>
</evidence>
<keyword evidence="8 13" id="KW-0949">S-adenosyl-L-methionine</keyword>
<evidence type="ECO:0000313" key="16">
    <source>
        <dbReference type="Proteomes" id="UP000004191"/>
    </source>
</evidence>
<evidence type="ECO:0000256" key="4">
    <source>
        <dbReference type="ARBA" id="ARBA00022490"/>
    </source>
</evidence>
<proteinExistence type="inferred from homology"/>
<dbReference type="SUPFAM" id="SSF48013">
    <property type="entry name" value="NusB-like"/>
    <property type="match status" value="1"/>
</dbReference>
<evidence type="ECO:0000256" key="7">
    <source>
        <dbReference type="ARBA" id="ARBA00022679"/>
    </source>
</evidence>
<dbReference type="Pfam" id="PF22458">
    <property type="entry name" value="RsmF-B_ferredox"/>
    <property type="match status" value="1"/>
</dbReference>
<feature type="binding site" evidence="13">
    <location>
        <begin position="249"/>
        <end position="255"/>
    </location>
    <ligand>
        <name>S-adenosyl-L-methionine</name>
        <dbReference type="ChEBI" id="CHEBI:59789"/>
    </ligand>
</feature>
<feature type="binding site" evidence="13">
    <location>
        <position position="300"/>
    </location>
    <ligand>
        <name>S-adenosyl-L-methionine</name>
        <dbReference type="ChEBI" id="CHEBI:59789"/>
    </ligand>
</feature>
<keyword evidence="5" id="KW-0698">rRNA processing</keyword>
<evidence type="ECO:0000256" key="5">
    <source>
        <dbReference type="ARBA" id="ARBA00022552"/>
    </source>
</evidence>
<dbReference type="PATRIC" id="fig|883114.3.peg.838"/>
<dbReference type="eggNOG" id="COG0144">
    <property type="taxonomic scope" value="Bacteria"/>
</dbReference>
<accession>H3NND7</accession>
<dbReference type="Gene3D" id="1.10.940.10">
    <property type="entry name" value="NusB-like"/>
    <property type="match status" value="1"/>
</dbReference>
<dbReference type="GO" id="GO:0008649">
    <property type="term" value="F:rRNA methyltransferase activity"/>
    <property type="evidence" value="ECO:0007669"/>
    <property type="project" value="InterPro"/>
</dbReference>
<dbReference type="Pfam" id="PF01029">
    <property type="entry name" value="NusB"/>
    <property type="match status" value="1"/>
</dbReference>
<dbReference type="EMBL" id="AGEI01000021">
    <property type="protein sequence ID" value="EHR33912.1"/>
    <property type="molecule type" value="Genomic_DNA"/>
</dbReference>
<dbReference type="Pfam" id="PF01189">
    <property type="entry name" value="Methyltr_RsmB-F"/>
    <property type="match status" value="1"/>
</dbReference>
<dbReference type="InterPro" id="IPR035926">
    <property type="entry name" value="NusB-like_sf"/>
</dbReference>
<keyword evidence="16" id="KW-1185">Reference proteome</keyword>
<evidence type="ECO:0000256" key="1">
    <source>
        <dbReference type="ARBA" id="ARBA00002724"/>
    </source>
</evidence>
<feature type="domain" description="SAM-dependent MTase RsmB/NOP-type" evidence="14">
    <location>
        <begin position="159"/>
        <end position="422"/>
    </location>
</feature>
<dbReference type="Gene3D" id="3.40.50.150">
    <property type="entry name" value="Vaccinia Virus protein VP39"/>
    <property type="match status" value="1"/>
</dbReference>